<dbReference type="InterPro" id="IPR050360">
    <property type="entry name" value="MFS_Sugar_Transporters"/>
</dbReference>
<name>A0AA38XJ91_9EURO</name>
<comment type="caution">
    <text evidence="8">The sequence shown here is derived from an EMBL/GenBank/DDBJ whole genome shotgun (WGS) entry which is preliminary data.</text>
</comment>
<evidence type="ECO:0000313" key="9">
    <source>
        <dbReference type="Proteomes" id="UP001172673"/>
    </source>
</evidence>
<feature type="transmembrane region" description="Helical" evidence="6">
    <location>
        <begin position="278"/>
        <end position="299"/>
    </location>
</feature>
<feature type="transmembrane region" description="Helical" evidence="6">
    <location>
        <begin position="21"/>
        <end position="45"/>
    </location>
</feature>
<dbReference type="PROSITE" id="PS50850">
    <property type="entry name" value="MFS"/>
    <property type="match status" value="1"/>
</dbReference>
<dbReference type="InterPro" id="IPR036259">
    <property type="entry name" value="MFS_trans_sf"/>
</dbReference>
<comment type="subcellular location">
    <subcellularLocation>
        <location evidence="1">Membrane</location>
        <topology evidence="1">Multi-pass membrane protein</topology>
    </subcellularLocation>
</comment>
<evidence type="ECO:0000256" key="5">
    <source>
        <dbReference type="ARBA" id="ARBA00023136"/>
    </source>
</evidence>
<feature type="transmembrane region" description="Helical" evidence="6">
    <location>
        <begin position="414"/>
        <end position="432"/>
    </location>
</feature>
<dbReference type="InterPro" id="IPR005829">
    <property type="entry name" value="Sugar_transporter_CS"/>
</dbReference>
<keyword evidence="3 6" id="KW-0812">Transmembrane</keyword>
<protein>
    <recommendedName>
        <fullName evidence="7">Major facilitator superfamily (MFS) profile domain-containing protein</fullName>
    </recommendedName>
</protein>
<feature type="transmembrane region" description="Helical" evidence="6">
    <location>
        <begin position="311"/>
        <end position="332"/>
    </location>
</feature>
<reference evidence="8" key="1">
    <citation type="submission" date="2022-10" db="EMBL/GenBank/DDBJ databases">
        <title>Culturing micro-colonial fungi from biological soil crusts in the Mojave desert and describing Neophaeococcomyces mojavensis, and introducing the new genera and species Taxawa tesnikishii.</title>
        <authorList>
            <person name="Kurbessoian T."/>
            <person name="Stajich J.E."/>
        </authorList>
    </citation>
    <scope>NUCLEOTIDE SEQUENCE</scope>
    <source>
        <strain evidence="8">TK_41</strain>
    </source>
</reference>
<dbReference type="InterPro" id="IPR005828">
    <property type="entry name" value="MFS_sugar_transport-like"/>
</dbReference>
<feature type="transmembrane region" description="Helical" evidence="6">
    <location>
        <begin position="159"/>
        <end position="182"/>
    </location>
</feature>
<accession>A0AA38XJ91</accession>
<sequence length="532" mass="57771">MAEGNTSLITGWRQGLNWKNFFTCTSLAMALLSWGYFAGIIATTATKTSFLRYMDLIDEDGNNTPGSAEKLGAMSSIFQGGGILGVIVFGLMADHIGRKWSVIICAGLGVISQAILAGSVNITMFLTLRFFVGASGYGFMPVLSAYIAELAPAAMRGLYVGMCGATCALGFALSSYMGVAFWSTNDAVQWRVPLGLGAIIPLILGILYLWFPESPRFRLMQGRREEALAIVMSQHGQHGHADFARAEFFQMEKQAQMDMEQDASWSLFLFKASVRRRCIITCALAMFAQSTGNLVVQNFGQQILTSLGYGVYQQLCFQAGWITVSPVFNIIGSFAADYFGRRPLLMTGLGLCMTWLSIHTAMVATYAGDGTNAAGLSVAVAMFFLFNASYALAGDVSVFIIVGEIFPNHLRGRGATIAFISTTLTNLIYLQAAPTGLRNIGWKFFLLFIAITFCGILYVYFFVPETKGIALEELAEIFGEDVAVHARDIHVDHNKVQLDQEAADGSITTEVVVDSVKEEKGAMHTENVAAVP</sequence>
<feature type="transmembrane region" description="Helical" evidence="6">
    <location>
        <begin position="373"/>
        <end position="402"/>
    </location>
</feature>
<dbReference type="PANTHER" id="PTHR48022:SF11">
    <property type="entry name" value="MONOSACCHARIDE TRANSPORTER (HXT8), PUTATIVE (AFU_ORTHOLOGUE AFUA_2G08120)-RELATED"/>
    <property type="match status" value="1"/>
</dbReference>
<feature type="transmembrane region" description="Helical" evidence="6">
    <location>
        <begin position="344"/>
        <end position="367"/>
    </location>
</feature>
<dbReference type="InterPro" id="IPR020846">
    <property type="entry name" value="MFS_dom"/>
</dbReference>
<evidence type="ECO:0000256" key="1">
    <source>
        <dbReference type="ARBA" id="ARBA00004141"/>
    </source>
</evidence>
<feature type="transmembrane region" description="Helical" evidence="6">
    <location>
        <begin position="444"/>
        <end position="463"/>
    </location>
</feature>
<keyword evidence="4 6" id="KW-1133">Transmembrane helix</keyword>
<dbReference type="Pfam" id="PF00083">
    <property type="entry name" value="Sugar_tr"/>
    <property type="match status" value="1"/>
</dbReference>
<keyword evidence="5 6" id="KW-0472">Membrane</keyword>
<dbReference type="AlphaFoldDB" id="A0AA38XJ91"/>
<dbReference type="SUPFAM" id="SSF103473">
    <property type="entry name" value="MFS general substrate transporter"/>
    <property type="match status" value="1"/>
</dbReference>
<dbReference type="Proteomes" id="UP001172673">
    <property type="component" value="Unassembled WGS sequence"/>
</dbReference>
<dbReference type="GO" id="GO:0005351">
    <property type="term" value="F:carbohydrate:proton symporter activity"/>
    <property type="evidence" value="ECO:0007669"/>
    <property type="project" value="TreeGrafter"/>
</dbReference>
<dbReference type="PANTHER" id="PTHR48022">
    <property type="entry name" value="PLASTIDIC GLUCOSE TRANSPORTER 4"/>
    <property type="match status" value="1"/>
</dbReference>
<feature type="transmembrane region" description="Helical" evidence="6">
    <location>
        <begin position="71"/>
        <end position="93"/>
    </location>
</feature>
<dbReference type="GO" id="GO:0016020">
    <property type="term" value="C:membrane"/>
    <property type="evidence" value="ECO:0007669"/>
    <property type="project" value="UniProtKB-SubCell"/>
</dbReference>
<comment type="similarity">
    <text evidence="2">Belongs to the major facilitator superfamily. Sugar transporter (TC 2.A.1.1) family.</text>
</comment>
<dbReference type="Gene3D" id="1.20.1250.20">
    <property type="entry name" value="MFS general substrate transporter like domains"/>
    <property type="match status" value="1"/>
</dbReference>
<evidence type="ECO:0000256" key="3">
    <source>
        <dbReference type="ARBA" id="ARBA00022692"/>
    </source>
</evidence>
<gene>
    <name evidence="8" type="ORF">H2200_002570</name>
</gene>
<keyword evidence="9" id="KW-1185">Reference proteome</keyword>
<feature type="domain" description="Major facilitator superfamily (MFS) profile" evidence="7">
    <location>
        <begin position="23"/>
        <end position="467"/>
    </location>
</feature>
<feature type="transmembrane region" description="Helical" evidence="6">
    <location>
        <begin position="194"/>
        <end position="211"/>
    </location>
</feature>
<proteinExistence type="inferred from homology"/>
<feature type="transmembrane region" description="Helical" evidence="6">
    <location>
        <begin position="126"/>
        <end position="147"/>
    </location>
</feature>
<evidence type="ECO:0000256" key="4">
    <source>
        <dbReference type="ARBA" id="ARBA00022989"/>
    </source>
</evidence>
<organism evidence="8 9">
    <name type="scientific">Cladophialophora chaetospira</name>
    <dbReference type="NCBI Taxonomy" id="386627"/>
    <lineage>
        <taxon>Eukaryota</taxon>
        <taxon>Fungi</taxon>
        <taxon>Dikarya</taxon>
        <taxon>Ascomycota</taxon>
        <taxon>Pezizomycotina</taxon>
        <taxon>Eurotiomycetes</taxon>
        <taxon>Chaetothyriomycetidae</taxon>
        <taxon>Chaetothyriales</taxon>
        <taxon>Herpotrichiellaceae</taxon>
        <taxon>Cladophialophora</taxon>
    </lineage>
</organism>
<evidence type="ECO:0000256" key="2">
    <source>
        <dbReference type="ARBA" id="ARBA00010992"/>
    </source>
</evidence>
<feature type="transmembrane region" description="Helical" evidence="6">
    <location>
        <begin position="100"/>
        <end position="120"/>
    </location>
</feature>
<evidence type="ECO:0000259" key="7">
    <source>
        <dbReference type="PROSITE" id="PS50850"/>
    </source>
</evidence>
<evidence type="ECO:0000256" key="6">
    <source>
        <dbReference type="SAM" id="Phobius"/>
    </source>
</evidence>
<evidence type="ECO:0000313" key="8">
    <source>
        <dbReference type="EMBL" id="KAJ9614434.1"/>
    </source>
</evidence>
<dbReference type="EMBL" id="JAPDRK010000003">
    <property type="protein sequence ID" value="KAJ9614434.1"/>
    <property type="molecule type" value="Genomic_DNA"/>
</dbReference>
<dbReference type="PROSITE" id="PS00216">
    <property type="entry name" value="SUGAR_TRANSPORT_1"/>
    <property type="match status" value="1"/>
</dbReference>